<evidence type="ECO:0000313" key="4">
    <source>
        <dbReference type="Proteomes" id="UP000275408"/>
    </source>
</evidence>
<keyword evidence="1" id="KW-1015">Disulfide bond</keyword>
<dbReference type="SMART" id="SM00186">
    <property type="entry name" value="FBG"/>
    <property type="match status" value="1"/>
</dbReference>
<dbReference type="InterPro" id="IPR020837">
    <property type="entry name" value="Fibrinogen_CS"/>
</dbReference>
<organism evidence="3 4">
    <name type="scientific">Pocillopora damicornis</name>
    <name type="common">Cauliflower coral</name>
    <name type="synonym">Millepora damicornis</name>
    <dbReference type="NCBI Taxonomy" id="46731"/>
    <lineage>
        <taxon>Eukaryota</taxon>
        <taxon>Metazoa</taxon>
        <taxon>Cnidaria</taxon>
        <taxon>Anthozoa</taxon>
        <taxon>Hexacorallia</taxon>
        <taxon>Scleractinia</taxon>
        <taxon>Astrocoeniina</taxon>
        <taxon>Pocilloporidae</taxon>
        <taxon>Pocillopora</taxon>
    </lineage>
</organism>
<dbReference type="Proteomes" id="UP000275408">
    <property type="component" value="Unassembled WGS sequence"/>
</dbReference>
<dbReference type="PANTHER" id="PTHR19143:SF458">
    <property type="entry name" value="FIBRINOGEN C-TERMINAL DOMAIN-CONTAINING PROTEIN-RELATED"/>
    <property type="match status" value="1"/>
</dbReference>
<evidence type="ECO:0000313" key="3">
    <source>
        <dbReference type="EMBL" id="RMX53160.1"/>
    </source>
</evidence>
<name>A0A3M6UHK2_POCDA</name>
<feature type="domain" description="Fibrinogen C-terminal" evidence="2">
    <location>
        <begin position="1"/>
        <end position="61"/>
    </location>
</feature>
<dbReference type="PROSITE" id="PS00514">
    <property type="entry name" value="FIBRINOGEN_C_1"/>
    <property type="match status" value="2"/>
</dbReference>
<dbReference type="Gene3D" id="4.10.530.10">
    <property type="entry name" value="Gamma-fibrinogen Carboxyl Terminal Fragment, domain 2"/>
    <property type="match status" value="1"/>
</dbReference>
<dbReference type="Gene3D" id="3.90.215.10">
    <property type="entry name" value="Gamma Fibrinogen, chain A, domain 1"/>
    <property type="match status" value="1"/>
</dbReference>
<evidence type="ECO:0000256" key="1">
    <source>
        <dbReference type="ARBA" id="ARBA00023157"/>
    </source>
</evidence>
<evidence type="ECO:0000259" key="2">
    <source>
        <dbReference type="PROSITE" id="PS51406"/>
    </source>
</evidence>
<dbReference type="EMBL" id="RCHS01001508">
    <property type="protein sequence ID" value="RMX53160.1"/>
    <property type="molecule type" value="Genomic_DNA"/>
</dbReference>
<dbReference type="InterPro" id="IPR014716">
    <property type="entry name" value="Fibrinogen_a/b/g_C_1"/>
</dbReference>
<dbReference type="AlphaFoldDB" id="A0A3M6UHK2"/>
<dbReference type="OrthoDB" id="5949762at2759"/>
<dbReference type="GO" id="GO:0005615">
    <property type="term" value="C:extracellular space"/>
    <property type="evidence" value="ECO:0007669"/>
    <property type="project" value="TreeGrafter"/>
</dbReference>
<dbReference type="PANTHER" id="PTHR19143">
    <property type="entry name" value="FIBRINOGEN/TENASCIN/ANGIOPOEITIN"/>
    <property type="match status" value="1"/>
</dbReference>
<dbReference type="Pfam" id="PF00147">
    <property type="entry name" value="Fibrinogen_C"/>
    <property type="match status" value="1"/>
</dbReference>
<dbReference type="InterPro" id="IPR036056">
    <property type="entry name" value="Fibrinogen-like_C"/>
</dbReference>
<gene>
    <name evidence="3" type="ORF">pdam_00015485</name>
</gene>
<keyword evidence="4" id="KW-1185">Reference proteome</keyword>
<comment type="caution">
    <text evidence="3">The sequence shown here is derived from an EMBL/GenBank/DDBJ whole genome shotgun (WGS) entry which is preliminary data.</text>
</comment>
<accession>A0A3M6UHK2</accession>
<dbReference type="SUPFAM" id="SSF56496">
    <property type="entry name" value="Fibrinogen C-terminal domain-like"/>
    <property type="match status" value="2"/>
</dbReference>
<protein>
    <recommendedName>
        <fullName evidence="2">Fibrinogen C-terminal domain-containing protein</fullName>
    </recommendedName>
</protein>
<dbReference type="InterPro" id="IPR050373">
    <property type="entry name" value="Fibrinogen_C-term_domain"/>
</dbReference>
<feature type="domain" description="Fibrinogen C-terminal" evidence="2">
    <location>
        <begin position="62"/>
        <end position="127"/>
    </location>
</feature>
<proteinExistence type="predicted"/>
<sequence length="127" mass="14724">MRFSTNDQDNDPDSSRHCSQHFKGAWWYKGCHHSNLNGLYLSGSQVSPGNGVNWRSFRGYHNDPDSSHHCSQHFKGAWWYRSCHHSNLNGLYLNGSQVSFANGVNWLSFRGYHYSLKRTEMKVRTKA</sequence>
<dbReference type="PROSITE" id="PS51406">
    <property type="entry name" value="FIBRINOGEN_C_2"/>
    <property type="match status" value="2"/>
</dbReference>
<dbReference type="InterPro" id="IPR002181">
    <property type="entry name" value="Fibrinogen_a/b/g_C_dom"/>
</dbReference>
<reference evidence="3 4" key="1">
    <citation type="journal article" date="2018" name="Sci. Rep.">
        <title>Comparative analysis of the Pocillopora damicornis genome highlights role of immune system in coral evolution.</title>
        <authorList>
            <person name="Cunning R."/>
            <person name="Bay R.A."/>
            <person name="Gillette P."/>
            <person name="Baker A.C."/>
            <person name="Traylor-Knowles N."/>
        </authorList>
    </citation>
    <scope>NUCLEOTIDE SEQUENCE [LARGE SCALE GENOMIC DNA]</scope>
    <source>
        <strain evidence="3">RSMAS</strain>
        <tissue evidence="3">Whole animal</tissue>
    </source>
</reference>